<dbReference type="PIRSF" id="PIRSF018005">
    <property type="entry name" value="UCP018005"/>
    <property type="match status" value="1"/>
</dbReference>
<organism evidence="4 5">
    <name type="scientific">Sulfuriferula plumbiphila</name>
    <dbReference type="NCBI Taxonomy" id="171865"/>
    <lineage>
        <taxon>Bacteria</taxon>
        <taxon>Pseudomonadati</taxon>
        <taxon>Pseudomonadota</taxon>
        <taxon>Betaproteobacteria</taxon>
        <taxon>Nitrosomonadales</taxon>
        <taxon>Sulfuricellaceae</taxon>
        <taxon>Sulfuriferula</taxon>
    </lineage>
</organism>
<keyword evidence="2 4" id="KW-0808">Transferase</keyword>
<gene>
    <name evidence="4" type="ORF">TPL01_20470</name>
</gene>
<dbReference type="NCBIfam" id="TIGR03438">
    <property type="entry name" value="egtD_ergothio"/>
    <property type="match status" value="1"/>
</dbReference>
<dbReference type="Gene3D" id="3.40.50.150">
    <property type="entry name" value="Vaccinia Virus protein VP39"/>
    <property type="match status" value="1"/>
</dbReference>
<reference evidence="4 5" key="1">
    <citation type="submission" date="2019-07" db="EMBL/GenBank/DDBJ databases">
        <title>Whole genome shotgun sequence of Thiobacillus plumbophilus NBRC 107929.</title>
        <authorList>
            <person name="Hosoyama A."/>
            <person name="Uohara A."/>
            <person name="Ohji S."/>
            <person name="Ichikawa N."/>
        </authorList>
    </citation>
    <scope>NUCLEOTIDE SEQUENCE [LARGE SCALE GENOMIC DNA]</scope>
    <source>
        <strain evidence="4 5">NBRC 107929</strain>
    </source>
</reference>
<name>A0A512L8V8_9PROT</name>
<evidence type="ECO:0000256" key="2">
    <source>
        <dbReference type="ARBA" id="ARBA00022679"/>
    </source>
</evidence>
<evidence type="ECO:0000313" key="4">
    <source>
        <dbReference type="EMBL" id="GEP30909.1"/>
    </source>
</evidence>
<dbReference type="PANTHER" id="PTHR43397:SF1">
    <property type="entry name" value="ERGOTHIONEINE BIOSYNTHESIS PROTEIN 1"/>
    <property type="match status" value="1"/>
</dbReference>
<dbReference type="GO" id="GO:0008168">
    <property type="term" value="F:methyltransferase activity"/>
    <property type="evidence" value="ECO:0007669"/>
    <property type="project" value="UniProtKB-KW"/>
</dbReference>
<dbReference type="InterPro" id="IPR029063">
    <property type="entry name" value="SAM-dependent_MTases_sf"/>
</dbReference>
<dbReference type="AlphaFoldDB" id="A0A512L8V8"/>
<dbReference type="InterPro" id="IPR019257">
    <property type="entry name" value="MeTrfase_dom"/>
</dbReference>
<evidence type="ECO:0000313" key="5">
    <source>
        <dbReference type="Proteomes" id="UP000321337"/>
    </source>
</evidence>
<dbReference type="EMBL" id="BKAD01000020">
    <property type="protein sequence ID" value="GEP30909.1"/>
    <property type="molecule type" value="Genomic_DNA"/>
</dbReference>
<evidence type="ECO:0000256" key="1">
    <source>
        <dbReference type="ARBA" id="ARBA00022603"/>
    </source>
</evidence>
<evidence type="ECO:0000259" key="3">
    <source>
        <dbReference type="Pfam" id="PF10017"/>
    </source>
</evidence>
<proteinExistence type="predicted"/>
<accession>A0A512L8V8</accession>
<dbReference type="InterPro" id="IPR051128">
    <property type="entry name" value="EgtD_Methyltrsf_superfamily"/>
</dbReference>
<dbReference type="PANTHER" id="PTHR43397">
    <property type="entry name" value="ERGOTHIONEINE BIOSYNTHESIS PROTEIN 1"/>
    <property type="match status" value="1"/>
</dbReference>
<keyword evidence="1 4" id="KW-0489">Methyltransferase</keyword>
<dbReference type="Proteomes" id="UP000321337">
    <property type="component" value="Unassembled WGS sequence"/>
</dbReference>
<comment type="caution">
    <text evidence="4">The sequence shown here is derived from an EMBL/GenBank/DDBJ whole genome shotgun (WGS) entry which is preliminary data.</text>
</comment>
<dbReference type="Pfam" id="PF10017">
    <property type="entry name" value="Methyltransf_33"/>
    <property type="match status" value="1"/>
</dbReference>
<sequence>MAPRFFQLYEENAAAVIAELKLGLLAGDAWIAPKFFYDLLGSRLFAAITALPEYYPPRVEAEIFSTYLDEIAHALGTHATLIDLGAGNCEKVARLFPVLQPAQYVAVDISVEFLRDALEHLGRQYPDTDMLGVGADFSAQLDLPAEVADGRRVLFYLGSSIGNFSNAEAAMLLERLRHNMAAEDGLLIGMDLVKNSATLVTAYDDALGVTAAFSRNVLLHVNRILGSDFRVEDWRHVALFNTQASRIEMHLEAVRDVRVAWPGGSRRFAAHERIHTENSYKYTPESACALLQRAGLAVRQFWTDPMNYFALIYATPVHA</sequence>
<dbReference type="SUPFAM" id="SSF53335">
    <property type="entry name" value="S-adenosyl-L-methionine-dependent methyltransferases"/>
    <property type="match status" value="1"/>
</dbReference>
<feature type="domain" description="Histidine-specific methyltransferase SAM-dependent" evidence="3">
    <location>
        <begin position="19"/>
        <end position="314"/>
    </location>
</feature>
<dbReference type="RefSeq" id="WP_223264569.1">
    <property type="nucleotide sequence ID" value="NZ_AP021884.1"/>
</dbReference>
<dbReference type="GO" id="GO:0032259">
    <property type="term" value="P:methylation"/>
    <property type="evidence" value="ECO:0007669"/>
    <property type="project" value="UniProtKB-KW"/>
</dbReference>
<protein>
    <submittedName>
        <fullName evidence="4">Dimethylhistidine N-methyltransferase</fullName>
    </submittedName>
</protein>
<dbReference type="InterPro" id="IPR035094">
    <property type="entry name" value="EgtD"/>
</dbReference>
<keyword evidence="5" id="KW-1185">Reference proteome</keyword>
<dbReference type="InterPro" id="IPR017804">
    <property type="entry name" value="MeTrfase_EgtD-like"/>
</dbReference>